<sequence length="399" mass="46340">MCTEGRPGTSSLSSVKRAITNCINLQTVILKLGPRETPWTQNEVLSALYHLPSLKTLHLYVEPSYLYRLRLATGSSLNTLTHFRIEYLALGYLENEAARQMSGRNLSQFISRCPNLISLEVAFPGLDLTDIFPGIRSGDMSRVPPIQHLSLYSVGKTPLVRDIPNLQSLAIRLDPESEFLDIWDLLRQRRIFPRKILTDRSIYESDLLNYLHDHPRLESLLLYPVNTSRIPDVVGEQLALASFCEVVQRHAQHIVEFVLCPSPSWVPPFWNWSWVRERMEPALLSCRNMQRLGFRISEDYTEMQESLHQLLRLSAEVFDDLQDLHIYFYSDVQHPHPLAPRPFMHLDSNNPSERLKLAIEKAVLAYEVDDWRKYNYELHIHQRTWSVTFGETKFTCTRP</sequence>
<evidence type="ECO:0000313" key="1">
    <source>
        <dbReference type="EMBL" id="PPQ63907.1"/>
    </source>
</evidence>
<keyword evidence="2" id="KW-1185">Reference proteome</keyword>
<dbReference type="InParanoid" id="A0A409VEQ1"/>
<dbReference type="InterPro" id="IPR032675">
    <property type="entry name" value="LRR_dom_sf"/>
</dbReference>
<dbReference type="OrthoDB" id="10413568at2759"/>
<dbReference type="AlphaFoldDB" id="A0A409VEQ1"/>
<dbReference type="Proteomes" id="UP000284842">
    <property type="component" value="Unassembled WGS sequence"/>
</dbReference>
<dbReference type="STRING" id="181874.A0A409VEQ1"/>
<organism evidence="1 2">
    <name type="scientific">Panaeolus cyanescens</name>
    <dbReference type="NCBI Taxonomy" id="181874"/>
    <lineage>
        <taxon>Eukaryota</taxon>
        <taxon>Fungi</taxon>
        <taxon>Dikarya</taxon>
        <taxon>Basidiomycota</taxon>
        <taxon>Agaricomycotina</taxon>
        <taxon>Agaricomycetes</taxon>
        <taxon>Agaricomycetidae</taxon>
        <taxon>Agaricales</taxon>
        <taxon>Agaricineae</taxon>
        <taxon>Galeropsidaceae</taxon>
        <taxon>Panaeolus</taxon>
    </lineage>
</organism>
<accession>A0A409VEQ1</accession>
<evidence type="ECO:0008006" key="3">
    <source>
        <dbReference type="Google" id="ProtNLM"/>
    </source>
</evidence>
<dbReference type="Gene3D" id="3.80.10.10">
    <property type="entry name" value="Ribonuclease Inhibitor"/>
    <property type="match status" value="1"/>
</dbReference>
<gene>
    <name evidence="1" type="ORF">CVT24_010374</name>
</gene>
<proteinExistence type="predicted"/>
<name>A0A409VEQ1_9AGAR</name>
<comment type="caution">
    <text evidence="1">The sequence shown here is derived from an EMBL/GenBank/DDBJ whole genome shotgun (WGS) entry which is preliminary data.</text>
</comment>
<dbReference type="SUPFAM" id="SSF52047">
    <property type="entry name" value="RNI-like"/>
    <property type="match status" value="1"/>
</dbReference>
<protein>
    <recommendedName>
        <fullName evidence="3">F-box domain-containing protein</fullName>
    </recommendedName>
</protein>
<evidence type="ECO:0000313" key="2">
    <source>
        <dbReference type="Proteomes" id="UP000284842"/>
    </source>
</evidence>
<reference evidence="1 2" key="1">
    <citation type="journal article" date="2018" name="Evol. Lett.">
        <title>Horizontal gene cluster transfer increased hallucinogenic mushroom diversity.</title>
        <authorList>
            <person name="Reynolds H.T."/>
            <person name="Vijayakumar V."/>
            <person name="Gluck-Thaler E."/>
            <person name="Korotkin H.B."/>
            <person name="Matheny P.B."/>
            <person name="Slot J.C."/>
        </authorList>
    </citation>
    <scope>NUCLEOTIDE SEQUENCE [LARGE SCALE GENOMIC DNA]</scope>
    <source>
        <strain evidence="1 2">2629</strain>
    </source>
</reference>
<dbReference type="EMBL" id="NHTK01006105">
    <property type="protein sequence ID" value="PPQ63907.1"/>
    <property type="molecule type" value="Genomic_DNA"/>
</dbReference>